<sequence>MYSYGIGVTLEVVFRQGESRWLHFGEGWLFQAPALLSADQEHILTELLEVHFKSILPSGRHPAVASGHPLWLFTSIDQYDGSFLDEKQMD</sequence>
<evidence type="ECO:0000313" key="1">
    <source>
        <dbReference type="EMBL" id="KAG6496970.1"/>
    </source>
</evidence>
<dbReference type="EMBL" id="JACMSC010000012">
    <property type="protein sequence ID" value="KAG6496970.1"/>
    <property type="molecule type" value="Genomic_DNA"/>
</dbReference>
<organism evidence="1 2">
    <name type="scientific">Zingiber officinale</name>
    <name type="common">Ginger</name>
    <name type="synonym">Amomum zingiber</name>
    <dbReference type="NCBI Taxonomy" id="94328"/>
    <lineage>
        <taxon>Eukaryota</taxon>
        <taxon>Viridiplantae</taxon>
        <taxon>Streptophyta</taxon>
        <taxon>Embryophyta</taxon>
        <taxon>Tracheophyta</taxon>
        <taxon>Spermatophyta</taxon>
        <taxon>Magnoliopsida</taxon>
        <taxon>Liliopsida</taxon>
        <taxon>Zingiberales</taxon>
        <taxon>Zingiberaceae</taxon>
        <taxon>Zingiber</taxon>
    </lineage>
</organism>
<gene>
    <name evidence="1" type="ORF">ZIOFF_044853</name>
</gene>
<dbReference type="AlphaFoldDB" id="A0A8J5FW09"/>
<comment type="caution">
    <text evidence="1">The sequence shown here is derived from an EMBL/GenBank/DDBJ whole genome shotgun (WGS) entry which is preliminary data.</text>
</comment>
<evidence type="ECO:0000313" key="2">
    <source>
        <dbReference type="Proteomes" id="UP000734854"/>
    </source>
</evidence>
<reference evidence="1 2" key="1">
    <citation type="submission" date="2020-08" db="EMBL/GenBank/DDBJ databases">
        <title>Plant Genome Project.</title>
        <authorList>
            <person name="Zhang R.-G."/>
        </authorList>
    </citation>
    <scope>NUCLEOTIDE SEQUENCE [LARGE SCALE GENOMIC DNA]</scope>
    <source>
        <tissue evidence="1">Rhizome</tissue>
    </source>
</reference>
<dbReference type="Proteomes" id="UP000734854">
    <property type="component" value="Unassembled WGS sequence"/>
</dbReference>
<accession>A0A8J5FW09</accession>
<protein>
    <submittedName>
        <fullName evidence="1">Uncharacterized protein</fullName>
    </submittedName>
</protein>
<proteinExistence type="predicted"/>
<name>A0A8J5FW09_ZINOF</name>
<keyword evidence="2" id="KW-1185">Reference proteome</keyword>